<organism evidence="1 2">
    <name type="scientific">candidate division MSBL1 archaeon SCGC-AAA259E19</name>
    <dbReference type="NCBI Taxonomy" id="1698264"/>
    <lineage>
        <taxon>Archaea</taxon>
        <taxon>Methanobacteriati</taxon>
        <taxon>Methanobacteriota</taxon>
        <taxon>candidate division MSBL1</taxon>
    </lineage>
</organism>
<evidence type="ECO:0000313" key="1">
    <source>
        <dbReference type="EMBL" id="KXA95051.1"/>
    </source>
</evidence>
<accession>A0A133ULJ8</accession>
<name>A0A133ULJ8_9EURY</name>
<dbReference type="EMBL" id="LHXO01000027">
    <property type="protein sequence ID" value="KXA95051.1"/>
    <property type="molecule type" value="Genomic_DNA"/>
</dbReference>
<proteinExistence type="predicted"/>
<keyword evidence="2" id="KW-1185">Reference proteome</keyword>
<dbReference type="AlphaFoldDB" id="A0A133ULJ8"/>
<evidence type="ECO:0000313" key="2">
    <source>
        <dbReference type="Proteomes" id="UP000070284"/>
    </source>
</evidence>
<sequence length="99" mass="11767">MNGAIVIYQIRNLSQAKKVKFGREFRGYTDKSNKGQYEYYREGLLDEIPHRKFTRGVLLIKREDRKKMLDFMNEYKVEVHTRNVELTPEDIEILSSHGS</sequence>
<dbReference type="Proteomes" id="UP000070284">
    <property type="component" value="Unassembled WGS sequence"/>
</dbReference>
<reference evidence="1 2" key="1">
    <citation type="journal article" date="2016" name="Sci. Rep.">
        <title>Metabolic traits of an uncultured archaeal lineage -MSBL1- from brine pools of the Red Sea.</title>
        <authorList>
            <person name="Mwirichia R."/>
            <person name="Alam I."/>
            <person name="Rashid M."/>
            <person name="Vinu M."/>
            <person name="Ba-Alawi W."/>
            <person name="Anthony Kamau A."/>
            <person name="Kamanda Ngugi D."/>
            <person name="Goker M."/>
            <person name="Klenk H.P."/>
            <person name="Bajic V."/>
            <person name="Stingl U."/>
        </authorList>
    </citation>
    <scope>NUCLEOTIDE SEQUENCE [LARGE SCALE GENOMIC DNA]</scope>
    <source>
        <strain evidence="1">SCGC-AAA259E19</strain>
    </source>
</reference>
<comment type="caution">
    <text evidence="1">The sequence shown here is derived from an EMBL/GenBank/DDBJ whole genome shotgun (WGS) entry which is preliminary data.</text>
</comment>
<protein>
    <submittedName>
        <fullName evidence="1">Uncharacterized protein</fullName>
    </submittedName>
</protein>
<gene>
    <name evidence="1" type="ORF">AKJ65_02740</name>
</gene>